<dbReference type="RefSeq" id="XP_028033143.1">
    <property type="nucleotide sequence ID" value="XM_028177342.1"/>
</dbReference>
<protein>
    <submittedName>
        <fullName evidence="2">Uncharacterized protein LOC114245245</fullName>
    </submittedName>
</protein>
<proteinExistence type="predicted"/>
<name>A0A6J2JUZ7_BOMMA</name>
<reference evidence="2" key="1">
    <citation type="submission" date="2025-08" db="UniProtKB">
        <authorList>
            <consortium name="RefSeq"/>
        </authorList>
    </citation>
    <scope>IDENTIFICATION</scope>
    <source>
        <tissue evidence="2">Silk gland</tissue>
    </source>
</reference>
<dbReference type="GeneID" id="114245245"/>
<sequence length="117" mass="13923">MLERCHKQNEILEIIHKMQWKQLCVHIKLRIKLKQKSLTCQGISVRMSQNLTRSRAVISKEHFKEVERFLDQTQQKYILQDLRRIFNTNETAFILNPKGGKVLEKGNEKVYQASQSR</sequence>
<gene>
    <name evidence="2" type="primary">LOC114245245</name>
</gene>
<keyword evidence="1" id="KW-1185">Reference proteome</keyword>
<dbReference type="OrthoDB" id="71166at2759"/>
<dbReference type="KEGG" id="bman:114245245"/>
<evidence type="ECO:0000313" key="2">
    <source>
        <dbReference type="RefSeq" id="XP_028033143.1"/>
    </source>
</evidence>
<dbReference type="Proteomes" id="UP000504629">
    <property type="component" value="Unplaced"/>
</dbReference>
<dbReference type="AlphaFoldDB" id="A0A6J2JUZ7"/>
<organism evidence="1 2">
    <name type="scientific">Bombyx mandarina</name>
    <name type="common">Wild silk moth</name>
    <name type="synonym">Wild silkworm</name>
    <dbReference type="NCBI Taxonomy" id="7092"/>
    <lineage>
        <taxon>Eukaryota</taxon>
        <taxon>Metazoa</taxon>
        <taxon>Ecdysozoa</taxon>
        <taxon>Arthropoda</taxon>
        <taxon>Hexapoda</taxon>
        <taxon>Insecta</taxon>
        <taxon>Pterygota</taxon>
        <taxon>Neoptera</taxon>
        <taxon>Endopterygota</taxon>
        <taxon>Lepidoptera</taxon>
        <taxon>Glossata</taxon>
        <taxon>Ditrysia</taxon>
        <taxon>Bombycoidea</taxon>
        <taxon>Bombycidae</taxon>
        <taxon>Bombycinae</taxon>
        <taxon>Bombyx</taxon>
    </lineage>
</organism>
<evidence type="ECO:0000313" key="1">
    <source>
        <dbReference type="Proteomes" id="UP000504629"/>
    </source>
</evidence>
<accession>A0A6J2JUZ7</accession>